<dbReference type="SUPFAM" id="SSF52172">
    <property type="entry name" value="CheY-like"/>
    <property type="match status" value="1"/>
</dbReference>
<keyword evidence="6" id="KW-0547">Nucleotide-binding</keyword>
<organism evidence="6 7">
    <name type="scientific">Noviherbaspirillum album</name>
    <dbReference type="NCBI Taxonomy" id="3080276"/>
    <lineage>
        <taxon>Bacteria</taxon>
        <taxon>Pseudomonadati</taxon>
        <taxon>Pseudomonadota</taxon>
        <taxon>Betaproteobacteria</taxon>
        <taxon>Burkholderiales</taxon>
        <taxon>Oxalobacteraceae</taxon>
        <taxon>Noviherbaspirillum</taxon>
    </lineage>
</organism>
<dbReference type="EC" id="2.7.13.3" evidence="2"/>
<dbReference type="Pfam" id="PF00072">
    <property type="entry name" value="Response_reg"/>
    <property type="match status" value="1"/>
</dbReference>
<dbReference type="InterPro" id="IPR003594">
    <property type="entry name" value="HATPase_dom"/>
</dbReference>
<evidence type="ECO:0000256" key="1">
    <source>
        <dbReference type="ARBA" id="ARBA00000085"/>
    </source>
</evidence>
<feature type="modified residue" description="4-aspartylphosphate" evidence="3">
    <location>
        <position position="671"/>
    </location>
</feature>
<dbReference type="Gene3D" id="3.40.50.2300">
    <property type="match status" value="1"/>
</dbReference>
<dbReference type="PANTHER" id="PTHR43065">
    <property type="entry name" value="SENSOR HISTIDINE KINASE"/>
    <property type="match status" value="1"/>
</dbReference>
<sequence>MRIRTRLLVLVLSVLIPAFMAAALAVWFVYTEQQEAQKRSLAETSKAMSLLIDNQIQTTEATLRALATSPSLAEGDFETFYQRTRSLVPPDQSTVVLTDLTGKQLLNTRLPYGAALPKGGSNLMELRKRVGMESTVVSDMFFAPAGKRYDYAVQIPVVLDGQLRYFLAMGISVLQLQVLLTHDKFPAGWIVVLVDRKGIVVARSDEPEKFVGSSVREALRMKIQAGLRSGLHYGVTLSGIPTAAFFTRAPKSEWTAIVNIPLEEMRAPAFKAAALLGGIMLILFGAAIFAARWYAKKTAEPIEELRLAAEKLGRGEQLVPTPSGLIETDSVGYALLNTSNQISQNKADLERRVAEAVASAERSQRALLQSQKLEALGRLTGGIAHDFNNILQTLSTSLQLIHFTHDRARIESLLETSEKAIERATVLTGQMRAFGRVQDAQMITVRIKDIIENAMPLLQSALPSSIRLNVHVDASAWSVSVDALQLELALLNLVINARDAMPAGGTVELDVQNAVFEQEQHRLPPGNYVRLTIADCGTGMSPEVLSKALDPFYTTKSVDKGTGLGLPQAYGCATQAKGTLVLHSVEGKGTTVTIYLPQASTAETRAATSRQQHLEPSGTGTLLFVEDDALVRESVEPALLNAGFKVVVARNGEEAVSVLESDPSIALIFSDIVMPGIVSGIELANIVKHRFPHIQIVLATGYTDTRVNVPGVRVLAKPYKINEAVDLLTEAVISIPD</sequence>
<keyword evidence="7" id="KW-1185">Reference proteome</keyword>
<dbReference type="PROSITE" id="PS50109">
    <property type="entry name" value="HIS_KIN"/>
    <property type="match status" value="1"/>
</dbReference>
<comment type="catalytic activity">
    <reaction evidence="1">
        <text>ATP + protein L-histidine = ADP + protein N-phospho-L-histidine.</text>
        <dbReference type="EC" id="2.7.13.3"/>
    </reaction>
</comment>
<feature type="domain" description="Response regulatory" evidence="5">
    <location>
        <begin position="621"/>
        <end position="732"/>
    </location>
</feature>
<dbReference type="Gene3D" id="1.10.287.130">
    <property type="match status" value="1"/>
</dbReference>
<dbReference type="GO" id="GO:0005524">
    <property type="term" value="F:ATP binding"/>
    <property type="evidence" value="ECO:0007669"/>
    <property type="project" value="UniProtKB-KW"/>
</dbReference>
<evidence type="ECO:0000259" key="4">
    <source>
        <dbReference type="PROSITE" id="PS50109"/>
    </source>
</evidence>
<dbReference type="PROSITE" id="PS50110">
    <property type="entry name" value="RESPONSE_REGULATORY"/>
    <property type="match status" value="1"/>
</dbReference>
<evidence type="ECO:0000259" key="5">
    <source>
        <dbReference type="PROSITE" id="PS50110"/>
    </source>
</evidence>
<dbReference type="SMART" id="SM00387">
    <property type="entry name" value="HATPase_c"/>
    <property type="match status" value="1"/>
</dbReference>
<dbReference type="InterPro" id="IPR036890">
    <property type="entry name" value="HATPase_C_sf"/>
</dbReference>
<proteinExistence type="predicted"/>
<evidence type="ECO:0000313" key="7">
    <source>
        <dbReference type="Proteomes" id="UP001352263"/>
    </source>
</evidence>
<dbReference type="CDD" id="cd18774">
    <property type="entry name" value="PDC2_HK_sensor"/>
    <property type="match status" value="1"/>
</dbReference>
<reference evidence="6 7" key="1">
    <citation type="submission" date="2023-10" db="EMBL/GenBank/DDBJ databases">
        <title>Noviherbaspirillum sp. CPCC 100848 genome assembly.</title>
        <authorList>
            <person name="Li X.Y."/>
            <person name="Fang X.M."/>
        </authorList>
    </citation>
    <scope>NUCLEOTIDE SEQUENCE [LARGE SCALE GENOMIC DNA]</scope>
    <source>
        <strain evidence="6 7">CPCC 100848</strain>
    </source>
</reference>
<dbReference type="SUPFAM" id="SSF47384">
    <property type="entry name" value="Homodimeric domain of signal transducing histidine kinase"/>
    <property type="match status" value="1"/>
</dbReference>
<dbReference type="PRINTS" id="PR00344">
    <property type="entry name" value="BCTRLSENSOR"/>
</dbReference>
<gene>
    <name evidence="6" type="ORF">RY831_12845</name>
</gene>
<protein>
    <recommendedName>
        <fullName evidence="2">histidine kinase</fullName>
        <ecNumber evidence="2">2.7.13.3</ecNumber>
    </recommendedName>
</protein>
<evidence type="ECO:0000256" key="2">
    <source>
        <dbReference type="ARBA" id="ARBA00012438"/>
    </source>
</evidence>
<accession>A0ABU6J934</accession>
<dbReference type="InterPro" id="IPR011006">
    <property type="entry name" value="CheY-like_superfamily"/>
</dbReference>
<dbReference type="InterPro" id="IPR001789">
    <property type="entry name" value="Sig_transdc_resp-reg_receiver"/>
</dbReference>
<dbReference type="EMBL" id="JAWIIV010000009">
    <property type="protein sequence ID" value="MEC4720043.1"/>
    <property type="molecule type" value="Genomic_DNA"/>
</dbReference>
<feature type="domain" description="Histidine kinase" evidence="4">
    <location>
        <begin position="382"/>
        <end position="600"/>
    </location>
</feature>
<dbReference type="PANTHER" id="PTHR43065:SF49">
    <property type="entry name" value="HISTIDINE KINASE"/>
    <property type="match status" value="1"/>
</dbReference>
<keyword evidence="6" id="KW-0067">ATP-binding</keyword>
<dbReference type="Proteomes" id="UP001352263">
    <property type="component" value="Unassembled WGS sequence"/>
</dbReference>
<name>A0ABU6J934_9BURK</name>
<dbReference type="Pfam" id="PF02518">
    <property type="entry name" value="HATPase_c"/>
    <property type="match status" value="1"/>
</dbReference>
<keyword evidence="3" id="KW-0597">Phosphoprotein</keyword>
<dbReference type="RefSeq" id="WP_326506758.1">
    <property type="nucleotide sequence ID" value="NZ_JAWIIV010000009.1"/>
</dbReference>
<dbReference type="SMART" id="SM00448">
    <property type="entry name" value="REC"/>
    <property type="match status" value="1"/>
</dbReference>
<dbReference type="InterPro" id="IPR005467">
    <property type="entry name" value="His_kinase_dom"/>
</dbReference>
<dbReference type="Gene3D" id="3.30.450.20">
    <property type="entry name" value="PAS domain"/>
    <property type="match status" value="1"/>
</dbReference>
<dbReference type="InterPro" id="IPR036097">
    <property type="entry name" value="HisK_dim/P_sf"/>
</dbReference>
<evidence type="ECO:0000256" key="3">
    <source>
        <dbReference type="PROSITE-ProRule" id="PRU00169"/>
    </source>
</evidence>
<comment type="caution">
    <text evidence="6">The sequence shown here is derived from an EMBL/GenBank/DDBJ whole genome shotgun (WGS) entry which is preliminary data.</text>
</comment>
<dbReference type="InterPro" id="IPR004358">
    <property type="entry name" value="Sig_transdc_His_kin-like_C"/>
</dbReference>
<evidence type="ECO:0000313" key="6">
    <source>
        <dbReference type="EMBL" id="MEC4720043.1"/>
    </source>
</evidence>
<dbReference type="Gene3D" id="3.30.565.10">
    <property type="entry name" value="Histidine kinase-like ATPase, C-terminal domain"/>
    <property type="match status" value="1"/>
</dbReference>
<dbReference type="SUPFAM" id="SSF55874">
    <property type="entry name" value="ATPase domain of HSP90 chaperone/DNA topoisomerase II/histidine kinase"/>
    <property type="match status" value="1"/>
</dbReference>